<dbReference type="eggNOG" id="ENOG5033DQ1">
    <property type="taxonomic scope" value="Bacteria"/>
</dbReference>
<dbReference type="GO" id="GO:0006310">
    <property type="term" value="P:DNA recombination"/>
    <property type="evidence" value="ECO:0007669"/>
    <property type="project" value="InterPro"/>
</dbReference>
<dbReference type="Proteomes" id="UP000182237">
    <property type="component" value="Chromosome I"/>
</dbReference>
<keyword evidence="2" id="KW-1185">Reference proteome</keyword>
<dbReference type="Pfam" id="PF05866">
    <property type="entry name" value="RusA"/>
    <property type="match status" value="1"/>
</dbReference>
<evidence type="ECO:0000313" key="2">
    <source>
        <dbReference type="Proteomes" id="UP000182237"/>
    </source>
</evidence>
<reference evidence="1 2" key="1">
    <citation type="submission" date="2016-10" db="EMBL/GenBank/DDBJ databases">
        <authorList>
            <person name="de Groot N.N."/>
        </authorList>
    </citation>
    <scope>NUCLEOTIDE SEQUENCE [LARGE SCALE GENOMIC DNA]</scope>
    <source>
        <strain evidence="1 2">DSM 45434</strain>
    </source>
</reference>
<evidence type="ECO:0000313" key="1">
    <source>
        <dbReference type="EMBL" id="SDR77117.1"/>
    </source>
</evidence>
<dbReference type="GO" id="GO:0006281">
    <property type="term" value="P:DNA repair"/>
    <property type="evidence" value="ECO:0007669"/>
    <property type="project" value="InterPro"/>
</dbReference>
<dbReference type="RefSeq" id="WP_081582824.1">
    <property type="nucleotide sequence ID" value="NZ_LT629765.1"/>
</dbReference>
<protein>
    <submittedName>
        <fullName evidence="1">Crossover junction endodeoxyribonuclease RusA</fullName>
    </submittedName>
</protein>
<gene>
    <name evidence="1" type="ORF">SAMN04488539_0311</name>
</gene>
<dbReference type="SUPFAM" id="SSF103084">
    <property type="entry name" value="Holliday junction resolvase RusA"/>
    <property type="match status" value="1"/>
</dbReference>
<proteinExistence type="predicted"/>
<organism evidence="1 2">
    <name type="scientific">Corynebacterium timonense</name>
    <dbReference type="NCBI Taxonomy" id="441500"/>
    <lineage>
        <taxon>Bacteria</taxon>
        <taxon>Bacillati</taxon>
        <taxon>Actinomycetota</taxon>
        <taxon>Actinomycetes</taxon>
        <taxon>Mycobacteriales</taxon>
        <taxon>Corynebacteriaceae</taxon>
        <taxon>Corynebacterium</taxon>
    </lineage>
</organism>
<dbReference type="STRING" id="1203190.GCA_000312345_00458"/>
<dbReference type="InterPro" id="IPR036614">
    <property type="entry name" value="RusA-like_sf"/>
</dbReference>
<dbReference type="AlphaFoldDB" id="A0A1H1LRS2"/>
<dbReference type="GO" id="GO:0000287">
    <property type="term" value="F:magnesium ion binding"/>
    <property type="evidence" value="ECO:0007669"/>
    <property type="project" value="InterPro"/>
</dbReference>
<sequence>MTAPTTTPLLDCFIPGVPATQGSKRHVGNGRLVEMDKKLPTWRETIRLICRTKYKGEPIDAPVFVSVTFYLDRPKRPKFDRPATPGDLDKYMRALGDGLTGVVLKDDARIVHWDARKEYAPDSHMTGAHVTVKNAA</sequence>
<accession>A0A1H1LRS2</accession>
<dbReference type="EMBL" id="LT629765">
    <property type="protein sequence ID" value="SDR77117.1"/>
    <property type="molecule type" value="Genomic_DNA"/>
</dbReference>
<dbReference type="Gene3D" id="3.30.1330.70">
    <property type="entry name" value="Holliday junction resolvase RusA"/>
    <property type="match status" value="1"/>
</dbReference>
<dbReference type="InterPro" id="IPR008822">
    <property type="entry name" value="Endonuclease_RusA-like"/>
</dbReference>
<name>A0A1H1LRS2_9CORY</name>
<dbReference type="OrthoDB" id="3732467at2"/>